<evidence type="ECO:0000256" key="5">
    <source>
        <dbReference type="ARBA" id="ARBA00022777"/>
    </source>
</evidence>
<dbReference type="STRING" id="4555.A0A368S511"/>
<evidence type="ECO:0000256" key="6">
    <source>
        <dbReference type="ARBA" id="ARBA00022840"/>
    </source>
</evidence>
<reference evidence="12" key="2">
    <citation type="submission" date="2015-07" db="EMBL/GenBank/DDBJ databases">
        <authorList>
            <person name="Noorani M."/>
        </authorList>
    </citation>
    <scope>NUCLEOTIDE SEQUENCE</scope>
    <source>
        <strain evidence="12">Yugu1</strain>
    </source>
</reference>
<feature type="binding site" evidence="9">
    <location>
        <position position="63"/>
    </location>
    <ligand>
        <name>ATP</name>
        <dbReference type="ChEBI" id="CHEBI:30616"/>
    </ligand>
</feature>
<comment type="catalytic activity">
    <reaction evidence="7">
        <text>L-threonyl-[protein] + ATP = O-phospho-L-threonyl-[protein] + ADP + H(+)</text>
        <dbReference type="Rhea" id="RHEA:46608"/>
        <dbReference type="Rhea" id="RHEA-COMP:11060"/>
        <dbReference type="Rhea" id="RHEA-COMP:11605"/>
        <dbReference type="ChEBI" id="CHEBI:15378"/>
        <dbReference type="ChEBI" id="CHEBI:30013"/>
        <dbReference type="ChEBI" id="CHEBI:30616"/>
        <dbReference type="ChEBI" id="CHEBI:61977"/>
        <dbReference type="ChEBI" id="CHEBI:456216"/>
        <dbReference type="EC" id="2.7.11.1"/>
    </reaction>
</comment>
<evidence type="ECO:0000256" key="1">
    <source>
        <dbReference type="ARBA" id="ARBA00012513"/>
    </source>
</evidence>
<evidence type="ECO:0000256" key="10">
    <source>
        <dbReference type="RuleBase" id="RU000304"/>
    </source>
</evidence>
<reference evidence="12" key="1">
    <citation type="journal article" date="2012" name="Nat. Biotechnol.">
        <title>Reference genome sequence of the model plant Setaria.</title>
        <authorList>
            <person name="Bennetzen J.L."/>
            <person name="Schmutz J."/>
            <person name="Wang H."/>
            <person name="Percifield R."/>
            <person name="Hawkins J."/>
            <person name="Pontaroli A.C."/>
            <person name="Estep M."/>
            <person name="Feng L."/>
            <person name="Vaughn J.N."/>
            <person name="Grimwood J."/>
            <person name="Jenkins J."/>
            <person name="Barry K."/>
            <person name="Lindquist E."/>
            <person name="Hellsten U."/>
            <person name="Deshpande S."/>
            <person name="Wang X."/>
            <person name="Wu X."/>
            <person name="Mitros T."/>
            <person name="Triplett J."/>
            <person name="Yang X."/>
            <person name="Ye C.Y."/>
            <person name="Mauro-Herrera M."/>
            <person name="Wang L."/>
            <person name="Li P."/>
            <person name="Sharma M."/>
            <person name="Sharma R."/>
            <person name="Ronald P.C."/>
            <person name="Panaud O."/>
            <person name="Kellogg E.A."/>
            <person name="Brutnell T.P."/>
            <person name="Doust A.N."/>
            <person name="Tuskan G.A."/>
            <person name="Rokhsar D."/>
            <person name="Devos K.M."/>
        </authorList>
    </citation>
    <scope>NUCLEOTIDE SEQUENCE [LARGE SCALE GENOMIC DNA]</scope>
    <source>
        <strain evidence="12">Yugu1</strain>
    </source>
</reference>
<name>A0A368S511_SETIT</name>
<dbReference type="InterPro" id="IPR008271">
    <property type="entry name" value="Ser/Thr_kinase_AS"/>
</dbReference>
<dbReference type="GO" id="GO:0005524">
    <property type="term" value="F:ATP binding"/>
    <property type="evidence" value="ECO:0007669"/>
    <property type="project" value="UniProtKB-UniRule"/>
</dbReference>
<evidence type="ECO:0000313" key="12">
    <source>
        <dbReference type="EMBL" id="RCV37537.1"/>
    </source>
</evidence>
<organism evidence="12">
    <name type="scientific">Setaria italica</name>
    <name type="common">Foxtail millet</name>
    <name type="synonym">Panicum italicum</name>
    <dbReference type="NCBI Taxonomy" id="4555"/>
    <lineage>
        <taxon>Eukaryota</taxon>
        <taxon>Viridiplantae</taxon>
        <taxon>Streptophyta</taxon>
        <taxon>Embryophyta</taxon>
        <taxon>Tracheophyta</taxon>
        <taxon>Spermatophyta</taxon>
        <taxon>Magnoliopsida</taxon>
        <taxon>Liliopsida</taxon>
        <taxon>Poales</taxon>
        <taxon>Poaceae</taxon>
        <taxon>PACMAD clade</taxon>
        <taxon>Panicoideae</taxon>
        <taxon>Panicodae</taxon>
        <taxon>Paniceae</taxon>
        <taxon>Cenchrinae</taxon>
        <taxon>Setaria</taxon>
    </lineage>
</organism>
<comment type="similarity">
    <text evidence="10">Belongs to the protein kinase superfamily.</text>
</comment>
<dbReference type="FunFam" id="1.10.510.10:FF:001023">
    <property type="entry name" value="Os07g0541700 protein"/>
    <property type="match status" value="1"/>
</dbReference>
<keyword evidence="6 9" id="KW-0067">ATP-binding</keyword>
<dbReference type="Gene3D" id="1.10.510.10">
    <property type="entry name" value="Transferase(Phosphotransferase) domain 1"/>
    <property type="match status" value="1"/>
</dbReference>
<keyword evidence="4 9" id="KW-0547">Nucleotide-binding</keyword>
<proteinExistence type="inferred from homology"/>
<evidence type="ECO:0000256" key="2">
    <source>
        <dbReference type="ARBA" id="ARBA00022527"/>
    </source>
</evidence>
<dbReference type="InterPro" id="IPR011009">
    <property type="entry name" value="Kinase-like_dom_sf"/>
</dbReference>
<gene>
    <name evidence="12" type="ORF">SETIT_8G071400v2</name>
</gene>
<dbReference type="EMBL" id="CM003535">
    <property type="protein sequence ID" value="RCV37537.1"/>
    <property type="molecule type" value="Genomic_DNA"/>
</dbReference>
<keyword evidence="3" id="KW-0808">Transferase</keyword>
<keyword evidence="2 10" id="KW-0723">Serine/threonine-protein kinase</keyword>
<dbReference type="OrthoDB" id="601334at2759"/>
<evidence type="ECO:0000256" key="4">
    <source>
        <dbReference type="ARBA" id="ARBA00022741"/>
    </source>
</evidence>
<sequence length="322" mass="37205">MDQKEVEFAALERVLLDASAEPIQLSHNLLEDITKNFSEVIGSGGFGVVYMGNIKDMKVAVKKLFRTGDFSDVQFGDELQCLRRVKHKNIVRCLGYCSDTTEQLVEHKGKFVLAEERRRFLCFEYIPNQSLHDYLKDENRRREWEIHYELILGICQGLQYLHNEERINHLDLKPANILLDANMVPKITDFGLSRRFSGAQSRKITENIRGSLGYIAPEYWNRGEISFKSDIFSLGIIIRNILKGSPQLKRCIDVAQLCADDDQHKRPTINSVIEMLDVKEREVQTVSLVLHQSRNKSSSVQQVYEHKMLYPITNNLFVLDID</sequence>
<dbReference type="PROSITE" id="PS00107">
    <property type="entry name" value="PROTEIN_KINASE_ATP"/>
    <property type="match status" value="1"/>
</dbReference>
<dbReference type="PANTHER" id="PTHR45707">
    <property type="entry name" value="C2 CALCIUM/LIPID-BINDING PLANT PHOSPHORIBOSYLTRANSFERASE FAMILY PROTEIN"/>
    <property type="match status" value="1"/>
</dbReference>
<dbReference type="PROSITE" id="PS00108">
    <property type="entry name" value="PROTEIN_KINASE_ST"/>
    <property type="match status" value="1"/>
</dbReference>
<dbReference type="Pfam" id="PF00069">
    <property type="entry name" value="Pkinase"/>
    <property type="match status" value="1"/>
</dbReference>
<dbReference type="AlphaFoldDB" id="A0A368S511"/>
<evidence type="ECO:0000256" key="7">
    <source>
        <dbReference type="ARBA" id="ARBA00047899"/>
    </source>
</evidence>
<keyword evidence="5" id="KW-0418">Kinase</keyword>
<dbReference type="GO" id="GO:0004674">
    <property type="term" value="F:protein serine/threonine kinase activity"/>
    <property type="evidence" value="ECO:0007669"/>
    <property type="project" value="UniProtKB-KW"/>
</dbReference>
<dbReference type="InterPro" id="IPR017441">
    <property type="entry name" value="Protein_kinase_ATP_BS"/>
</dbReference>
<dbReference type="InterPro" id="IPR000719">
    <property type="entry name" value="Prot_kinase_dom"/>
</dbReference>
<evidence type="ECO:0000256" key="3">
    <source>
        <dbReference type="ARBA" id="ARBA00022679"/>
    </source>
</evidence>
<comment type="catalytic activity">
    <reaction evidence="8">
        <text>L-seryl-[protein] + ATP = O-phospho-L-seryl-[protein] + ADP + H(+)</text>
        <dbReference type="Rhea" id="RHEA:17989"/>
        <dbReference type="Rhea" id="RHEA-COMP:9863"/>
        <dbReference type="Rhea" id="RHEA-COMP:11604"/>
        <dbReference type="ChEBI" id="CHEBI:15378"/>
        <dbReference type="ChEBI" id="CHEBI:29999"/>
        <dbReference type="ChEBI" id="CHEBI:30616"/>
        <dbReference type="ChEBI" id="CHEBI:83421"/>
        <dbReference type="ChEBI" id="CHEBI:456216"/>
        <dbReference type="EC" id="2.7.11.1"/>
    </reaction>
</comment>
<dbReference type="PANTHER" id="PTHR45707:SF43">
    <property type="entry name" value="PROTEIN KINASE DOMAIN-CONTAINING PROTEIN"/>
    <property type="match status" value="1"/>
</dbReference>
<accession>A0A368S511</accession>
<evidence type="ECO:0000256" key="8">
    <source>
        <dbReference type="ARBA" id="ARBA00048679"/>
    </source>
</evidence>
<evidence type="ECO:0000256" key="9">
    <source>
        <dbReference type="PROSITE-ProRule" id="PRU10141"/>
    </source>
</evidence>
<dbReference type="PROSITE" id="PS50011">
    <property type="entry name" value="PROTEIN_KINASE_DOM"/>
    <property type="match status" value="1"/>
</dbReference>
<dbReference type="EC" id="2.7.11.1" evidence="1"/>
<protein>
    <recommendedName>
        <fullName evidence="1">non-specific serine/threonine protein kinase</fullName>
        <ecNumber evidence="1">2.7.11.1</ecNumber>
    </recommendedName>
</protein>
<feature type="domain" description="Protein kinase" evidence="11">
    <location>
        <begin position="35"/>
        <end position="309"/>
    </location>
</feature>
<evidence type="ECO:0000259" key="11">
    <source>
        <dbReference type="PROSITE" id="PS50011"/>
    </source>
</evidence>
<dbReference type="SMART" id="SM00220">
    <property type="entry name" value="S_TKc"/>
    <property type="match status" value="1"/>
</dbReference>
<dbReference type="SUPFAM" id="SSF56112">
    <property type="entry name" value="Protein kinase-like (PK-like)"/>
    <property type="match status" value="1"/>
</dbReference>